<accession>A0A1G4K9W5</accession>
<sequence length="764" mass="88154">MPTPSSSAAEAAGSRFRQRKISVKQRLQIFKASDLKDLDKDELQQREIVEIETGVEKHEEKEEHLHKILQKNQLSANDLFIPTPDASRTWSEFNEFYKGQFVEPTAYIQFSATVEDCCGASYNMDEKDEEFLRAEVNKQLPDASKVNEDEFEVICSSFEAAIQERQPFLRIDPENILSFDEVKPTILKRGQGDIDLKSSLAAEIGLKAGSRFVTQFDSRNLGETRPLSVLVEKFGSRIYEYWKNRKVGAKGGDIVPQLKFERAGDKDDSDPYICFRHREVRQPRKTRRVDYQNSHKIRLLHQQLRYTKELAMLVAKRENLAMGMINEEKTIFELRSQIKPFKLSLNIKGEDEDLFAPRKLRQISSVITETAAESNSKKLKSKHKRNGSAMSPAKLTSGRSSTKLSKQQQQQIQQQQKQQQQQQQQQERQQQQQQQQQLQAQKQNGGLAAAHVYVKLPTSKIPDVVLEDVDNILLNKEKSARKYVADKMRKRKLEDGDTFFNLTDDPYNPVFDISVPADIDPSNAPFSSIVSSKFELQNSYYMPDLQKYITGNNHDITVWNRDGELQDNLKLKKIELYNPFKKNAEIYSHELPLRLRRRKGRFNTEYVDRRISQPGINPLAEFTDFAEIEKQEDSNEVIDVYDSKLDEFSRLHDRWKYGSEQNLYGAKFSDEPAKLNQISNATQIIRFGTMLGTKSYEQLRDATIKHRQEFYNQRRNQRLVSTQKSNHAIPSPSKSMTPTPPRSSTSSSLKKIANQKQQQTTSAS</sequence>
<proteinExistence type="inferred from homology"/>
<dbReference type="InterPro" id="IPR019542">
    <property type="entry name" value="Enhancer_polycomb-like_N"/>
</dbReference>
<keyword evidence="11" id="KW-1185">Reference proteome</keyword>
<dbReference type="AlphaFoldDB" id="A0A1G4K9W5"/>
<evidence type="ECO:0000259" key="9">
    <source>
        <dbReference type="Pfam" id="PF10513"/>
    </source>
</evidence>
<dbReference type="OrthoDB" id="435275at2759"/>
<evidence type="ECO:0000256" key="8">
    <source>
        <dbReference type="SAM" id="MobiDB-lite"/>
    </source>
</evidence>
<evidence type="ECO:0000256" key="7">
    <source>
        <dbReference type="RuleBase" id="RU361124"/>
    </source>
</evidence>
<keyword evidence="5 7" id="KW-0539">Nucleus</keyword>
<evidence type="ECO:0000256" key="3">
    <source>
        <dbReference type="ARBA" id="ARBA00023015"/>
    </source>
</evidence>
<name>A0A1G4K9W5_9SACH</name>
<dbReference type="GO" id="GO:0006357">
    <property type="term" value="P:regulation of transcription by RNA polymerase II"/>
    <property type="evidence" value="ECO:0007669"/>
    <property type="project" value="InterPro"/>
</dbReference>
<dbReference type="EMBL" id="LT598469">
    <property type="protein sequence ID" value="SCV00962.1"/>
    <property type="molecule type" value="Genomic_DNA"/>
</dbReference>
<feature type="compositionally biased region" description="Low complexity" evidence="8">
    <location>
        <begin position="730"/>
        <end position="748"/>
    </location>
</feature>
<feature type="region of interest" description="Disordered" evidence="8">
    <location>
        <begin position="368"/>
        <end position="411"/>
    </location>
</feature>
<evidence type="ECO:0000256" key="1">
    <source>
        <dbReference type="ARBA" id="ARBA00004123"/>
    </source>
</evidence>
<evidence type="ECO:0000256" key="4">
    <source>
        <dbReference type="ARBA" id="ARBA00023163"/>
    </source>
</evidence>
<comment type="subcellular location">
    <subcellularLocation>
        <location evidence="1 7">Nucleus</location>
    </subcellularLocation>
</comment>
<reference evidence="10 11" key="1">
    <citation type="submission" date="2016-03" db="EMBL/GenBank/DDBJ databases">
        <authorList>
            <person name="Devillers H."/>
        </authorList>
    </citation>
    <scope>NUCLEOTIDE SEQUENCE [LARGE SCALE GENOMIC DNA]</scope>
    <source>
        <strain evidence="10">CBS 11717</strain>
    </source>
</reference>
<evidence type="ECO:0000256" key="6">
    <source>
        <dbReference type="ARBA" id="ARBA00025513"/>
    </source>
</evidence>
<gene>
    <name evidence="10" type="ORF">LAMI_0G08416G</name>
</gene>
<dbReference type="GO" id="GO:0035267">
    <property type="term" value="C:NuA4 histone acetyltransferase complex"/>
    <property type="evidence" value="ECO:0007669"/>
    <property type="project" value="InterPro"/>
</dbReference>
<feature type="region of interest" description="Disordered" evidence="8">
    <location>
        <begin position="713"/>
        <end position="764"/>
    </location>
</feature>
<organism evidence="10 11">
    <name type="scientific">Lachancea mirantina</name>
    <dbReference type="NCBI Taxonomy" id="1230905"/>
    <lineage>
        <taxon>Eukaryota</taxon>
        <taxon>Fungi</taxon>
        <taxon>Dikarya</taxon>
        <taxon>Ascomycota</taxon>
        <taxon>Saccharomycotina</taxon>
        <taxon>Saccharomycetes</taxon>
        <taxon>Saccharomycetales</taxon>
        <taxon>Saccharomycetaceae</taxon>
        <taxon>Lachancea</taxon>
    </lineage>
</organism>
<evidence type="ECO:0000256" key="2">
    <source>
        <dbReference type="ARBA" id="ARBA00008035"/>
    </source>
</evidence>
<feature type="compositionally biased region" description="Polar residues" evidence="8">
    <location>
        <begin position="713"/>
        <end position="728"/>
    </location>
</feature>
<dbReference type="Pfam" id="PF10513">
    <property type="entry name" value="EPL1"/>
    <property type="match status" value="1"/>
</dbReference>
<feature type="compositionally biased region" description="Basic residues" evidence="8">
    <location>
        <begin position="377"/>
        <end position="386"/>
    </location>
</feature>
<dbReference type="InterPro" id="IPR024943">
    <property type="entry name" value="Enhancer_polycomb"/>
</dbReference>
<dbReference type="Proteomes" id="UP000191024">
    <property type="component" value="Chromosome G"/>
</dbReference>
<comment type="similarity">
    <text evidence="2 7">Belongs to the enhancer of polycomb family.</text>
</comment>
<dbReference type="GO" id="GO:0005634">
    <property type="term" value="C:nucleus"/>
    <property type="evidence" value="ECO:0007669"/>
    <property type="project" value="UniProtKB-SubCell"/>
</dbReference>
<keyword evidence="4 7" id="KW-0804">Transcription</keyword>
<dbReference type="STRING" id="1230905.A0A1G4K9W5"/>
<evidence type="ECO:0000313" key="10">
    <source>
        <dbReference type="EMBL" id="SCV00962.1"/>
    </source>
</evidence>
<dbReference type="SUPFAM" id="SSF81995">
    <property type="entry name" value="beta-sandwich domain of Sec23/24"/>
    <property type="match status" value="1"/>
</dbReference>
<evidence type="ECO:0000313" key="11">
    <source>
        <dbReference type="Proteomes" id="UP000191024"/>
    </source>
</evidence>
<keyword evidence="3 7" id="KW-0805">Transcription regulation</keyword>
<feature type="compositionally biased region" description="Polar residues" evidence="8">
    <location>
        <begin position="754"/>
        <end position="764"/>
    </location>
</feature>
<protein>
    <recommendedName>
        <fullName evidence="7">Enhancer of polycomb-like protein</fullName>
    </recommendedName>
</protein>
<dbReference type="PANTHER" id="PTHR14898">
    <property type="entry name" value="ENHANCER OF POLYCOMB"/>
    <property type="match status" value="1"/>
</dbReference>
<feature type="domain" description="Enhancer of polycomb-like N-terminal" evidence="9">
    <location>
        <begin position="17"/>
        <end position="159"/>
    </location>
</feature>
<evidence type="ECO:0000256" key="5">
    <source>
        <dbReference type="ARBA" id="ARBA00023242"/>
    </source>
</evidence>
<comment type="function">
    <text evidence="6">Component of the NuA4 histone acetyltransferase complex which is involved in transcriptional activation of selected genes principally by acetylation of nucleosomal histone H4 and H2A. The NuA4 complex is also involved in DNA repair. Involved in gene silencing by neighboring heterochromatin, blockage of the silencing spreading along the chromosome, and required for cell cycle progression through G2/M.</text>
</comment>